<dbReference type="InterPro" id="IPR013780">
    <property type="entry name" value="Glyco_hydro_b"/>
</dbReference>
<evidence type="ECO:0000256" key="1">
    <source>
        <dbReference type="ARBA" id="ARBA00001412"/>
    </source>
</evidence>
<evidence type="ECO:0000313" key="9">
    <source>
        <dbReference type="EMBL" id="MBP2058231.1"/>
    </source>
</evidence>
<sequence length="681" mass="79359">MTKLNINEFLHGGDYNPEQWLDTPEILNQDFALFKAANINTVTVGVFSWAKLEPKEGNYTFDWLDDIFDRVEKMHGHVILATPSGARPAWLAKKYPEVLRVDSDGIRRKFGGRHNHCISSPIYRQKVHEINTKLAKHFGKRKSLILWHISNEYSSVCYCDLCQENFRKFLQRKYHTLDNLNHAWWTTFWSHYYDSWDEITAPGPKSETGNKGMNLDWNRFVTDQSISFIDNEIEPLKKLTPNIPVTTNMMAGGAELKVFNGLDYQKISKHLDIISWDSYPDWGNDYQSTYQVGMKVSLLNDFYRSLKHQNFLVMESTPSRVNWQNVNRAKRPGMHELSEMQAIAHGSDGALYFQLRASRGSSEMFHGAVIEHRHPQMTRAYHDVKKLGEGLLKIKDAVKTSYVKAKVAIVYSYDNDWALANCESYSSDKKYWTTIKKHYRYFYENDIPVDIIGPDDDFSSYKLIIDPMHFLMSEAYMNKLRTYVKNGGVVVGTYISGVVDDNVLAYMDEWPKQLQEVYGIEPLETDVLYPSQSNSVLWGNTTGNAYDYCETLINHSAEVLGTYQHDFYKDIAAITKNKCSEGYGYYLACRLSYDFLEKFYHDLVLKFDIKPDYPIRKYTKQITIQVRENSKYRYYYVQNWSTNTQSLDITEPLADLFNGIEIIGNKERIHGYETKIYLQRK</sequence>
<evidence type="ECO:0000256" key="4">
    <source>
        <dbReference type="ARBA" id="ARBA00022801"/>
    </source>
</evidence>
<name>A0ABS4MFX1_9LACO</name>
<comment type="similarity">
    <text evidence="2 6">Belongs to the glycosyl hydrolase 42 family.</text>
</comment>
<dbReference type="Pfam" id="PF08532">
    <property type="entry name" value="Glyco_hydro_42M"/>
    <property type="match status" value="1"/>
</dbReference>
<dbReference type="Gene3D" id="2.60.40.1180">
    <property type="entry name" value="Golgi alpha-mannosidase II"/>
    <property type="match status" value="1"/>
</dbReference>
<organism evidence="9 10">
    <name type="scientific">Lactobacillus colini</name>
    <dbReference type="NCBI Taxonomy" id="1819254"/>
    <lineage>
        <taxon>Bacteria</taxon>
        <taxon>Bacillati</taxon>
        <taxon>Bacillota</taxon>
        <taxon>Bacilli</taxon>
        <taxon>Lactobacillales</taxon>
        <taxon>Lactobacillaceae</taxon>
        <taxon>Lactobacillus</taxon>
    </lineage>
</organism>
<dbReference type="Proteomes" id="UP001519292">
    <property type="component" value="Unassembled WGS sequence"/>
</dbReference>
<dbReference type="InterPro" id="IPR017853">
    <property type="entry name" value="GH"/>
</dbReference>
<evidence type="ECO:0000256" key="2">
    <source>
        <dbReference type="ARBA" id="ARBA00005940"/>
    </source>
</evidence>
<dbReference type="EC" id="3.2.1.23" evidence="3 6"/>
<comment type="catalytic activity">
    <reaction evidence="1 6">
        <text>Hydrolysis of terminal non-reducing beta-D-galactose residues in beta-D-galactosides.</text>
        <dbReference type="EC" id="3.2.1.23"/>
    </reaction>
</comment>
<accession>A0ABS4MFX1</accession>
<dbReference type="PANTHER" id="PTHR36447:SF1">
    <property type="entry name" value="BETA-GALACTOSIDASE GANA"/>
    <property type="match status" value="1"/>
</dbReference>
<dbReference type="Gene3D" id="3.40.50.880">
    <property type="match status" value="1"/>
</dbReference>
<dbReference type="PIRSF" id="PIRSF001084">
    <property type="entry name" value="B-galactosidase"/>
    <property type="match status" value="1"/>
</dbReference>
<dbReference type="InterPro" id="IPR029062">
    <property type="entry name" value="Class_I_gatase-like"/>
</dbReference>
<dbReference type="InterPro" id="IPR013529">
    <property type="entry name" value="Glyco_hydro_42_N"/>
</dbReference>
<dbReference type="CDD" id="cd03143">
    <property type="entry name" value="A4_beta-galactosidase_middle_domain"/>
    <property type="match status" value="1"/>
</dbReference>
<dbReference type="SUPFAM" id="SSF52317">
    <property type="entry name" value="Class I glutamine amidotransferase-like"/>
    <property type="match status" value="1"/>
</dbReference>
<feature type="domain" description="Beta-galactosidase trimerisation" evidence="8">
    <location>
        <begin position="405"/>
        <end position="605"/>
    </location>
</feature>
<protein>
    <recommendedName>
        <fullName evidence="3 6">Beta-galactosidase</fullName>
        <shortName evidence="6">Beta-gal</shortName>
        <ecNumber evidence="3 6">3.2.1.23</ecNumber>
    </recommendedName>
</protein>
<dbReference type="SUPFAM" id="SSF51445">
    <property type="entry name" value="(Trans)glycosidases"/>
    <property type="match status" value="1"/>
</dbReference>
<evidence type="ECO:0000256" key="6">
    <source>
        <dbReference type="PIRNR" id="PIRNR001084"/>
    </source>
</evidence>
<gene>
    <name evidence="9" type="ORF">J2Z60_001408</name>
</gene>
<dbReference type="EMBL" id="JAGGLU010000007">
    <property type="protein sequence ID" value="MBP2058231.1"/>
    <property type="molecule type" value="Genomic_DNA"/>
</dbReference>
<dbReference type="PANTHER" id="PTHR36447">
    <property type="entry name" value="BETA-GALACTOSIDASE GANA"/>
    <property type="match status" value="1"/>
</dbReference>
<feature type="domain" description="Glycoside hydrolase family 42 N-terminal" evidence="7">
    <location>
        <begin position="14"/>
        <end position="393"/>
    </location>
</feature>
<dbReference type="InterPro" id="IPR003476">
    <property type="entry name" value="Glyco_hydro_42"/>
</dbReference>
<keyword evidence="5 6" id="KW-0326">Glycosidase</keyword>
<keyword evidence="10" id="KW-1185">Reference proteome</keyword>
<dbReference type="Pfam" id="PF02449">
    <property type="entry name" value="Glyco_hydro_42"/>
    <property type="match status" value="1"/>
</dbReference>
<dbReference type="InterPro" id="IPR013738">
    <property type="entry name" value="Beta_galactosidase_Trimer"/>
</dbReference>
<comment type="caution">
    <text evidence="9">The sequence shown here is derived from an EMBL/GenBank/DDBJ whole genome shotgun (WGS) entry which is preliminary data.</text>
</comment>
<evidence type="ECO:0000259" key="8">
    <source>
        <dbReference type="Pfam" id="PF08532"/>
    </source>
</evidence>
<evidence type="ECO:0000313" key="10">
    <source>
        <dbReference type="Proteomes" id="UP001519292"/>
    </source>
</evidence>
<dbReference type="RefSeq" id="WP_209686973.1">
    <property type="nucleotide sequence ID" value="NZ_JAGGLU010000007.1"/>
</dbReference>
<keyword evidence="4 6" id="KW-0378">Hydrolase</keyword>
<evidence type="ECO:0000256" key="5">
    <source>
        <dbReference type="ARBA" id="ARBA00023295"/>
    </source>
</evidence>
<evidence type="ECO:0000256" key="3">
    <source>
        <dbReference type="ARBA" id="ARBA00012756"/>
    </source>
</evidence>
<dbReference type="Gene3D" id="3.20.20.80">
    <property type="entry name" value="Glycosidases"/>
    <property type="match status" value="1"/>
</dbReference>
<dbReference type="GO" id="GO:0004565">
    <property type="term" value="F:beta-galactosidase activity"/>
    <property type="evidence" value="ECO:0007669"/>
    <property type="project" value="UniProtKB-EC"/>
</dbReference>
<reference evidence="9 10" key="1">
    <citation type="submission" date="2021-03" db="EMBL/GenBank/DDBJ databases">
        <title>Genomic Encyclopedia of Type Strains, Phase IV (KMG-IV): sequencing the most valuable type-strain genomes for metagenomic binning, comparative biology and taxonomic classification.</title>
        <authorList>
            <person name="Goeker M."/>
        </authorList>
    </citation>
    <scope>NUCLEOTIDE SEQUENCE [LARGE SCALE GENOMIC DNA]</scope>
    <source>
        <strain evidence="9 10">DSM 101872</strain>
    </source>
</reference>
<proteinExistence type="inferred from homology"/>
<evidence type="ECO:0000259" key="7">
    <source>
        <dbReference type="Pfam" id="PF02449"/>
    </source>
</evidence>